<dbReference type="EMBL" id="CP099534">
    <property type="protein sequence ID" value="UYK87010.1"/>
    <property type="molecule type" value="Genomic_DNA"/>
</dbReference>
<sequence length="115" mass="11908">MIQRVALGLALALAALPAHQGLAAPPPATPCVQVRVGEDVAGHLDCLNQALQAAATRARPAASPLTRAATALDPLQRGQPTPAALRQRYGTVYGRSLQPQRPPPPAFSTPFAPAH</sequence>
<evidence type="ECO:0000313" key="3">
    <source>
        <dbReference type="EMBL" id="UYK87010.1"/>
    </source>
</evidence>
<reference evidence="3" key="1">
    <citation type="submission" date="2022-06" db="EMBL/GenBank/DDBJ databases">
        <title>Dynamics of rice microbiomes reveals core vertical transmitted seed endophytes.</title>
        <authorList>
            <person name="Liao K."/>
            <person name="Zhang X."/>
        </authorList>
    </citation>
    <scope>NUCLEOTIDE SEQUENCE</scope>
    <source>
        <strain evidence="3">JR3-14</strain>
    </source>
</reference>
<dbReference type="RefSeq" id="WP_267092248.1">
    <property type="nucleotide sequence ID" value="NZ_CP099534.1"/>
</dbReference>
<name>A0AA46QAX1_9XANT</name>
<protein>
    <submittedName>
        <fullName evidence="3">Uncharacterized protein</fullName>
    </submittedName>
</protein>
<keyword evidence="2" id="KW-0732">Signal</keyword>
<feature type="signal peptide" evidence="2">
    <location>
        <begin position="1"/>
        <end position="23"/>
    </location>
</feature>
<evidence type="ECO:0000313" key="4">
    <source>
        <dbReference type="Proteomes" id="UP001164392"/>
    </source>
</evidence>
<evidence type="ECO:0000256" key="1">
    <source>
        <dbReference type="SAM" id="MobiDB-lite"/>
    </source>
</evidence>
<organism evidence="3 4">
    <name type="scientific">Xanthomonas sacchari</name>
    <dbReference type="NCBI Taxonomy" id="56458"/>
    <lineage>
        <taxon>Bacteria</taxon>
        <taxon>Pseudomonadati</taxon>
        <taxon>Pseudomonadota</taxon>
        <taxon>Gammaproteobacteria</taxon>
        <taxon>Lysobacterales</taxon>
        <taxon>Lysobacteraceae</taxon>
        <taxon>Xanthomonas</taxon>
    </lineage>
</organism>
<accession>A0AA46QAX1</accession>
<feature type="chain" id="PRO_5041253122" evidence="2">
    <location>
        <begin position="24"/>
        <end position="115"/>
    </location>
</feature>
<dbReference type="AlphaFoldDB" id="A0AA46QAX1"/>
<gene>
    <name evidence="3" type="ORF">NG824_10725</name>
</gene>
<proteinExistence type="predicted"/>
<feature type="region of interest" description="Disordered" evidence="1">
    <location>
        <begin position="68"/>
        <end position="115"/>
    </location>
</feature>
<evidence type="ECO:0000256" key="2">
    <source>
        <dbReference type="SAM" id="SignalP"/>
    </source>
</evidence>
<dbReference type="Proteomes" id="UP001164392">
    <property type="component" value="Chromosome"/>
</dbReference>